<evidence type="ECO:0000256" key="4">
    <source>
        <dbReference type="ARBA" id="ARBA00022723"/>
    </source>
</evidence>
<protein>
    <submittedName>
        <fullName evidence="8">N-carbamoyl-L-amino acid hydrolase</fullName>
        <ecNumber evidence="8">3.5.1.87</ecNumber>
    </submittedName>
</protein>
<dbReference type="GO" id="GO:0016813">
    <property type="term" value="F:hydrolase activity, acting on carbon-nitrogen (but not peptide) bonds, in linear amidines"/>
    <property type="evidence" value="ECO:0007669"/>
    <property type="project" value="InterPro"/>
</dbReference>
<dbReference type="NCBIfam" id="TIGR01879">
    <property type="entry name" value="hydantase"/>
    <property type="match status" value="1"/>
</dbReference>
<evidence type="ECO:0000256" key="1">
    <source>
        <dbReference type="ARBA" id="ARBA00001936"/>
    </source>
</evidence>
<dbReference type="GO" id="GO:0046872">
    <property type="term" value="F:metal ion binding"/>
    <property type="evidence" value="ECO:0007669"/>
    <property type="project" value="UniProtKB-KW"/>
</dbReference>
<dbReference type="GO" id="GO:0050538">
    <property type="term" value="F:N-carbamoyl-L-amino-acid hydrolase activity"/>
    <property type="evidence" value="ECO:0007669"/>
    <property type="project" value="UniProtKB-EC"/>
</dbReference>
<evidence type="ECO:0000256" key="7">
    <source>
        <dbReference type="PIRSR" id="PIRSR001235-1"/>
    </source>
</evidence>
<reference evidence="8 9" key="1">
    <citation type="submission" date="2017-03" db="EMBL/GenBank/DDBJ databases">
        <authorList>
            <person name="Afonso C.L."/>
            <person name="Miller P.J."/>
            <person name="Scott M.A."/>
            <person name="Spackman E."/>
            <person name="Goraichik I."/>
            <person name="Dimitrov K.M."/>
            <person name="Suarez D.L."/>
            <person name="Swayne D.E."/>
        </authorList>
    </citation>
    <scope>NUCLEOTIDE SEQUENCE [LARGE SCALE GENOMIC DNA]</scope>
    <source>
        <strain evidence="8 9">CECT 7751</strain>
    </source>
</reference>
<keyword evidence="7" id="KW-0862">Zinc</keyword>
<keyword evidence="5 8" id="KW-0378">Hydrolase</keyword>
<dbReference type="PIRSF" id="PIRSF001235">
    <property type="entry name" value="Amidase_carbamoylase"/>
    <property type="match status" value="1"/>
</dbReference>
<dbReference type="PANTHER" id="PTHR32494:SF19">
    <property type="entry name" value="ALLANTOATE DEIMINASE-RELATED"/>
    <property type="match status" value="1"/>
</dbReference>
<dbReference type="OrthoDB" id="9808195at2"/>
<comment type="similarity">
    <text evidence="2">Belongs to the peptidase M20 family.</text>
</comment>
<dbReference type="SUPFAM" id="SSF53187">
    <property type="entry name" value="Zn-dependent exopeptidases"/>
    <property type="match status" value="1"/>
</dbReference>
<comment type="cofactor">
    <cofactor evidence="1">
        <name>Mn(2+)</name>
        <dbReference type="ChEBI" id="CHEBI:29035"/>
    </cofactor>
</comment>
<dbReference type="InterPro" id="IPR002933">
    <property type="entry name" value="Peptidase_M20"/>
</dbReference>
<feature type="binding site" evidence="7">
    <location>
        <position position="135"/>
    </location>
    <ligand>
        <name>Zn(2+)</name>
        <dbReference type="ChEBI" id="CHEBI:29105"/>
        <label>2</label>
    </ligand>
</feature>
<feature type="binding site" evidence="7">
    <location>
        <position position="89"/>
    </location>
    <ligand>
        <name>Zn(2+)</name>
        <dbReference type="ChEBI" id="CHEBI:29105"/>
        <label>1</label>
    </ligand>
</feature>
<evidence type="ECO:0000256" key="6">
    <source>
        <dbReference type="ARBA" id="ARBA00023211"/>
    </source>
</evidence>
<feature type="binding site" evidence="7">
    <location>
        <position position="202"/>
    </location>
    <ligand>
        <name>Zn(2+)</name>
        <dbReference type="ChEBI" id="CHEBI:29105"/>
        <label>1</label>
    </ligand>
</feature>
<proteinExistence type="inferred from homology"/>
<comment type="cofactor">
    <cofactor evidence="7">
        <name>Zn(2+)</name>
        <dbReference type="ChEBI" id="CHEBI:29105"/>
    </cofactor>
    <text evidence="7">Binds 2 Zn(2+) ions per subunit.</text>
</comment>
<dbReference type="Pfam" id="PF01546">
    <property type="entry name" value="Peptidase_M20"/>
    <property type="match status" value="1"/>
</dbReference>
<evidence type="ECO:0000256" key="3">
    <source>
        <dbReference type="ARBA" id="ARBA00011738"/>
    </source>
</evidence>
<dbReference type="InterPro" id="IPR010158">
    <property type="entry name" value="Amidase_Cbmase"/>
</dbReference>
<dbReference type="EMBL" id="FWFN01000001">
    <property type="protein sequence ID" value="SLN20000.1"/>
    <property type="molecule type" value="Genomic_DNA"/>
</dbReference>
<dbReference type="Gene3D" id="3.40.630.10">
    <property type="entry name" value="Zn peptidases"/>
    <property type="match status" value="1"/>
</dbReference>
<dbReference type="AlphaFoldDB" id="A0A1X6YFL9"/>
<evidence type="ECO:0000313" key="8">
    <source>
        <dbReference type="EMBL" id="SLN20000.1"/>
    </source>
</evidence>
<evidence type="ECO:0000256" key="2">
    <source>
        <dbReference type="ARBA" id="ARBA00006153"/>
    </source>
</evidence>
<evidence type="ECO:0000256" key="5">
    <source>
        <dbReference type="ARBA" id="ARBA00022801"/>
    </source>
</evidence>
<dbReference type="Proteomes" id="UP000193963">
    <property type="component" value="Unassembled WGS sequence"/>
</dbReference>
<gene>
    <name evidence="8" type="primary">amaB_2</name>
    <name evidence="8" type="ORF">PSM7751_00656</name>
</gene>
<keyword evidence="9" id="KW-1185">Reference proteome</keyword>
<dbReference type="SUPFAM" id="SSF55031">
    <property type="entry name" value="Bacterial exopeptidase dimerisation domain"/>
    <property type="match status" value="1"/>
</dbReference>
<feature type="binding site" evidence="7">
    <location>
        <position position="400"/>
    </location>
    <ligand>
        <name>Zn(2+)</name>
        <dbReference type="ChEBI" id="CHEBI:29105"/>
        <label>2</label>
    </ligand>
</feature>
<name>A0A1X6YFL9_9RHOB</name>
<sequence length="426" mass="45639">MMLQSFKGHDDAAMGALAAQVFDGIRALSPDSAGVSRPAFSDIETRTLDWLADFARTEGLHVEEDAGRNLLFCLPKDAQAESWVLIGSHVDSVPMGGNYDGLAGVVAGLIVLIRAARSGRSFRRPVKCLAMRGEESAWFGACYLGSKMLTGQLPDAELAAAHKGDGRSLRDHLDGLGIDTAPLAARTPICDLSKIEGYLELHIEQGPLLVERGLPAAVVSGIRGNFRHRLVRCIGEAGHSGAVPRAYRHDPVLAFAELMHRLDDTWDHLLRTGRDLVLTSGIVGTDPASHAISRIPDELGFSLDIRSQDAAILDQMRAYLREQMDDIGRSRGVRFDTGAEVAVAPALMDPTVIAGLETAMARVTDEPFTMPSGGGHDAAIFAQAGIPAGMVFVRNRNGSHNPDEAMEIGDFLVGTAILSAYLEAEE</sequence>
<dbReference type="RefSeq" id="WP_085886525.1">
    <property type="nucleotide sequence ID" value="NZ_FWFN01000001.1"/>
</dbReference>
<feature type="binding site" evidence="7">
    <location>
        <position position="100"/>
    </location>
    <ligand>
        <name>Zn(2+)</name>
        <dbReference type="ChEBI" id="CHEBI:29105"/>
        <label>1</label>
    </ligand>
</feature>
<feature type="binding site" evidence="7">
    <location>
        <position position="100"/>
    </location>
    <ligand>
        <name>Zn(2+)</name>
        <dbReference type="ChEBI" id="CHEBI:29105"/>
        <label>2</label>
    </ligand>
</feature>
<organism evidence="8 9">
    <name type="scientific">Pseudooceanicola marinus</name>
    <dbReference type="NCBI Taxonomy" id="396013"/>
    <lineage>
        <taxon>Bacteria</taxon>
        <taxon>Pseudomonadati</taxon>
        <taxon>Pseudomonadota</taxon>
        <taxon>Alphaproteobacteria</taxon>
        <taxon>Rhodobacterales</taxon>
        <taxon>Paracoccaceae</taxon>
        <taxon>Pseudooceanicola</taxon>
    </lineage>
</organism>
<keyword evidence="4 7" id="KW-0479">Metal-binding</keyword>
<dbReference type="InterPro" id="IPR036264">
    <property type="entry name" value="Bact_exopeptidase_dim_dom"/>
</dbReference>
<accession>A0A1X6YFL9</accession>
<dbReference type="Gene3D" id="3.30.70.360">
    <property type="match status" value="1"/>
</dbReference>
<keyword evidence="6" id="KW-0464">Manganese</keyword>
<evidence type="ECO:0000313" key="9">
    <source>
        <dbReference type="Proteomes" id="UP000193963"/>
    </source>
</evidence>
<dbReference type="EC" id="3.5.1.87" evidence="8"/>
<dbReference type="PANTHER" id="PTHR32494">
    <property type="entry name" value="ALLANTOATE DEIMINASE-RELATED"/>
    <property type="match status" value="1"/>
</dbReference>
<comment type="subunit">
    <text evidence="3">Homodimer.</text>
</comment>